<evidence type="ECO:0000256" key="5">
    <source>
        <dbReference type="ARBA" id="ARBA00022989"/>
    </source>
</evidence>
<evidence type="ECO:0000256" key="1">
    <source>
        <dbReference type="ARBA" id="ARBA00004651"/>
    </source>
</evidence>
<name>A0A9D2HT24_9BACE</name>
<evidence type="ECO:0000256" key="7">
    <source>
        <dbReference type="ARBA" id="ARBA00023136"/>
    </source>
</evidence>
<feature type="domain" description="CNNM transmembrane" evidence="12">
    <location>
        <begin position="1"/>
        <end position="196"/>
    </location>
</feature>
<dbReference type="PROSITE" id="PS51371">
    <property type="entry name" value="CBS"/>
    <property type="match status" value="2"/>
</dbReference>
<feature type="domain" description="CBS" evidence="11">
    <location>
        <begin position="279"/>
        <end position="339"/>
    </location>
</feature>
<keyword evidence="5 9" id="KW-1133">Transmembrane helix</keyword>
<evidence type="ECO:0000256" key="4">
    <source>
        <dbReference type="ARBA" id="ARBA00022737"/>
    </source>
</evidence>
<keyword evidence="3 9" id="KW-0812">Transmembrane</keyword>
<dbReference type="InterPro" id="IPR002550">
    <property type="entry name" value="CNNM"/>
</dbReference>
<dbReference type="GO" id="GO:0005886">
    <property type="term" value="C:plasma membrane"/>
    <property type="evidence" value="ECO:0007669"/>
    <property type="project" value="UniProtKB-SubCell"/>
</dbReference>
<evidence type="ECO:0000256" key="10">
    <source>
        <dbReference type="SAM" id="Phobius"/>
    </source>
</evidence>
<dbReference type="Pfam" id="PF03471">
    <property type="entry name" value="CorC_HlyC"/>
    <property type="match status" value="1"/>
</dbReference>
<dbReference type="InterPro" id="IPR051676">
    <property type="entry name" value="UPF0053_domain"/>
</dbReference>
<keyword evidence="2" id="KW-1003">Cell membrane</keyword>
<dbReference type="PANTHER" id="PTHR43099:SF2">
    <property type="entry name" value="UPF0053 PROTEIN YRKA"/>
    <property type="match status" value="1"/>
</dbReference>
<comment type="subcellular location">
    <subcellularLocation>
        <location evidence="1">Cell membrane</location>
        <topology evidence="1">Multi-pass membrane protein</topology>
    </subcellularLocation>
</comment>
<evidence type="ECO:0000256" key="2">
    <source>
        <dbReference type="ARBA" id="ARBA00022475"/>
    </source>
</evidence>
<dbReference type="Pfam" id="PF00571">
    <property type="entry name" value="CBS"/>
    <property type="match status" value="2"/>
</dbReference>
<dbReference type="Gene3D" id="3.10.580.10">
    <property type="entry name" value="CBS-domain"/>
    <property type="match status" value="1"/>
</dbReference>
<dbReference type="PROSITE" id="PS51846">
    <property type="entry name" value="CNNM"/>
    <property type="match status" value="1"/>
</dbReference>
<dbReference type="InterPro" id="IPR016169">
    <property type="entry name" value="FAD-bd_PCMH_sub2"/>
</dbReference>
<evidence type="ECO:0000259" key="12">
    <source>
        <dbReference type="PROSITE" id="PS51846"/>
    </source>
</evidence>
<sequence>MEFFIILLLLLMNGVFAMYELALVSASKARLETMAGKGNKRAKDVLKQLEEPEKFLSTIQIGITLIGIVSGAYGGATISDEIEPLFLLIPGAEPYAHTLAVATVVVIITYLSLIVGELVPKSIALSDPEKWATRLSPLMVAVKNISYPFVLLLSASTKLVNKLIGLEEGEERQMTQEELKMILHQSSEQGVIDKDETEMLRDVFRFSDKRANDLMTYRRDIVVMHPDDTREDVLRIIREQHFSKYLLVESGKDEVIGVVSVKDIIVMLGSDQPFDLRAIARPPLFIPESLYAKKVLELFKKNKNKFGVVVDEYGSTQGIITLHDLTESIFGDILEENEIEEEDIVARQDGSLLVEGSMNLDDFMEAMGILNYDDLKEEDFTTLSGLAMFLIGRVPKAGDLFSYKNLDFEVVDMDRGRVDKLLVVKHDEEEDNKEKKEK</sequence>
<dbReference type="PANTHER" id="PTHR43099">
    <property type="entry name" value="UPF0053 PROTEIN YRKA"/>
    <property type="match status" value="1"/>
</dbReference>
<evidence type="ECO:0000256" key="3">
    <source>
        <dbReference type="ARBA" id="ARBA00022692"/>
    </source>
</evidence>
<evidence type="ECO:0000259" key="11">
    <source>
        <dbReference type="PROSITE" id="PS51371"/>
    </source>
</evidence>
<dbReference type="SMART" id="SM01091">
    <property type="entry name" value="CorC_HlyC"/>
    <property type="match status" value="1"/>
</dbReference>
<dbReference type="SUPFAM" id="SSF54631">
    <property type="entry name" value="CBS-domain pair"/>
    <property type="match status" value="1"/>
</dbReference>
<dbReference type="Pfam" id="PF01595">
    <property type="entry name" value="CNNM"/>
    <property type="match status" value="1"/>
</dbReference>
<dbReference type="FunFam" id="3.30.465.10:FF:000023">
    <property type="entry name" value="Magnesium and cobalt transporter"/>
    <property type="match status" value="1"/>
</dbReference>
<protein>
    <submittedName>
        <fullName evidence="13">Hemolysin family protein</fullName>
    </submittedName>
</protein>
<dbReference type="InterPro" id="IPR036318">
    <property type="entry name" value="FAD-bd_PCMH-like_sf"/>
</dbReference>
<organism evidence="13 14">
    <name type="scientific">Candidatus Bacteroides intestinavium</name>
    <dbReference type="NCBI Taxonomy" id="2838469"/>
    <lineage>
        <taxon>Bacteria</taxon>
        <taxon>Pseudomonadati</taxon>
        <taxon>Bacteroidota</taxon>
        <taxon>Bacteroidia</taxon>
        <taxon>Bacteroidales</taxon>
        <taxon>Bacteroidaceae</taxon>
        <taxon>Bacteroides</taxon>
    </lineage>
</organism>
<dbReference type="SUPFAM" id="SSF56176">
    <property type="entry name" value="FAD-binding/transporter-associated domain-like"/>
    <property type="match status" value="1"/>
</dbReference>
<dbReference type="InterPro" id="IPR005170">
    <property type="entry name" value="Transptr-assoc_dom"/>
</dbReference>
<dbReference type="SMART" id="SM00116">
    <property type="entry name" value="CBS"/>
    <property type="match status" value="2"/>
</dbReference>
<dbReference type="EMBL" id="DWZE01000089">
    <property type="protein sequence ID" value="HJA83876.1"/>
    <property type="molecule type" value="Genomic_DNA"/>
</dbReference>
<evidence type="ECO:0000313" key="13">
    <source>
        <dbReference type="EMBL" id="HJA83876.1"/>
    </source>
</evidence>
<comment type="caution">
    <text evidence="13">The sequence shown here is derived from an EMBL/GenBank/DDBJ whole genome shotgun (WGS) entry which is preliminary data.</text>
</comment>
<evidence type="ECO:0000256" key="8">
    <source>
        <dbReference type="PROSITE-ProRule" id="PRU00703"/>
    </source>
</evidence>
<dbReference type="AlphaFoldDB" id="A0A9D2HT24"/>
<keyword evidence="6 8" id="KW-0129">CBS domain</keyword>
<feature type="domain" description="CBS" evidence="11">
    <location>
        <begin position="215"/>
        <end position="276"/>
    </location>
</feature>
<gene>
    <name evidence="13" type="ORF">H9785_07915</name>
</gene>
<accession>A0A9D2HT24</accession>
<evidence type="ECO:0000313" key="14">
    <source>
        <dbReference type="Proteomes" id="UP000823860"/>
    </source>
</evidence>
<dbReference type="InterPro" id="IPR000644">
    <property type="entry name" value="CBS_dom"/>
</dbReference>
<feature type="transmembrane region" description="Helical" evidence="10">
    <location>
        <begin position="55"/>
        <end position="74"/>
    </location>
</feature>
<dbReference type="Proteomes" id="UP000823860">
    <property type="component" value="Unassembled WGS sequence"/>
</dbReference>
<reference evidence="13" key="2">
    <citation type="submission" date="2021-04" db="EMBL/GenBank/DDBJ databases">
        <authorList>
            <person name="Gilroy R."/>
        </authorList>
    </citation>
    <scope>NUCLEOTIDE SEQUENCE</scope>
    <source>
        <strain evidence="13">ChiHecec1B25-7008</strain>
    </source>
</reference>
<dbReference type="InterPro" id="IPR044751">
    <property type="entry name" value="Ion_transp-like_CBS"/>
</dbReference>
<dbReference type="Gene3D" id="3.30.465.10">
    <property type="match status" value="1"/>
</dbReference>
<dbReference type="GO" id="GO:0050660">
    <property type="term" value="F:flavin adenine dinucleotide binding"/>
    <property type="evidence" value="ECO:0007669"/>
    <property type="project" value="InterPro"/>
</dbReference>
<dbReference type="CDD" id="cd04590">
    <property type="entry name" value="CBS_pair_CorC_HlyC_assoc"/>
    <property type="match status" value="1"/>
</dbReference>
<keyword evidence="4" id="KW-0677">Repeat</keyword>
<reference evidence="13" key="1">
    <citation type="journal article" date="2021" name="PeerJ">
        <title>Extensive microbial diversity within the chicken gut microbiome revealed by metagenomics and culture.</title>
        <authorList>
            <person name="Gilroy R."/>
            <person name="Ravi A."/>
            <person name="Getino M."/>
            <person name="Pursley I."/>
            <person name="Horton D.L."/>
            <person name="Alikhan N.F."/>
            <person name="Baker D."/>
            <person name="Gharbi K."/>
            <person name="Hall N."/>
            <person name="Watson M."/>
            <person name="Adriaenssens E.M."/>
            <person name="Foster-Nyarko E."/>
            <person name="Jarju S."/>
            <person name="Secka A."/>
            <person name="Antonio M."/>
            <person name="Oren A."/>
            <person name="Chaudhuri R.R."/>
            <person name="La Ragione R."/>
            <person name="Hildebrand F."/>
            <person name="Pallen M.J."/>
        </authorList>
    </citation>
    <scope>NUCLEOTIDE SEQUENCE</scope>
    <source>
        <strain evidence="13">ChiHecec1B25-7008</strain>
    </source>
</reference>
<dbReference type="InterPro" id="IPR046342">
    <property type="entry name" value="CBS_dom_sf"/>
</dbReference>
<feature type="transmembrane region" description="Helical" evidence="10">
    <location>
        <begin position="95"/>
        <end position="115"/>
    </location>
</feature>
<evidence type="ECO:0000256" key="6">
    <source>
        <dbReference type="ARBA" id="ARBA00023122"/>
    </source>
</evidence>
<evidence type="ECO:0000256" key="9">
    <source>
        <dbReference type="PROSITE-ProRule" id="PRU01193"/>
    </source>
</evidence>
<feature type="transmembrane region" description="Helical" evidence="10">
    <location>
        <begin position="135"/>
        <end position="153"/>
    </location>
</feature>
<proteinExistence type="predicted"/>
<keyword evidence="7 9" id="KW-0472">Membrane</keyword>